<evidence type="ECO:0000313" key="1">
    <source>
        <dbReference type="EMBL" id="NYF52128.1"/>
    </source>
</evidence>
<gene>
    <name evidence="1" type="ORF">HDF12_002493</name>
</gene>
<sequence>MKRTRYAEELDLILSMISIAEAGPGKLFLCPITHIMYSGTVTTQ</sequence>
<protein>
    <submittedName>
        <fullName evidence="1">Uncharacterized protein</fullName>
    </submittedName>
</protein>
<reference evidence="1 2" key="1">
    <citation type="submission" date="2020-07" db="EMBL/GenBank/DDBJ databases">
        <title>Genomic Encyclopedia of Type Strains, Phase IV (KMG-V): Genome sequencing to study the core and pangenomes of soil and plant-associated prokaryotes.</title>
        <authorList>
            <person name="Whitman W."/>
        </authorList>
    </citation>
    <scope>NUCLEOTIDE SEQUENCE [LARGE SCALE GENOMIC DNA]</scope>
    <source>
        <strain evidence="1 2">M8UP30</strain>
    </source>
</reference>
<dbReference type="Proteomes" id="UP000534186">
    <property type="component" value="Unassembled WGS sequence"/>
</dbReference>
<evidence type="ECO:0000313" key="2">
    <source>
        <dbReference type="Proteomes" id="UP000534186"/>
    </source>
</evidence>
<proteinExistence type="predicted"/>
<accession>A0A7Y9NML1</accession>
<name>A0A7Y9NML1_9BACT</name>
<dbReference type="EMBL" id="JACCCV010000001">
    <property type="protein sequence ID" value="NYF52128.1"/>
    <property type="molecule type" value="Genomic_DNA"/>
</dbReference>
<dbReference type="AlphaFoldDB" id="A0A7Y9NML1"/>
<comment type="caution">
    <text evidence="1">The sequence shown here is derived from an EMBL/GenBank/DDBJ whole genome shotgun (WGS) entry which is preliminary data.</text>
</comment>
<organism evidence="1 2">
    <name type="scientific">Tunturiibacter lichenicola</name>
    <dbReference type="NCBI Taxonomy" id="2051959"/>
    <lineage>
        <taxon>Bacteria</taxon>
        <taxon>Pseudomonadati</taxon>
        <taxon>Acidobacteriota</taxon>
        <taxon>Terriglobia</taxon>
        <taxon>Terriglobales</taxon>
        <taxon>Acidobacteriaceae</taxon>
        <taxon>Tunturiibacter</taxon>
    </lineage>
</organism>